<protein>
    <recommendedName>
        <fullName evidence="3">Lipoprotein</fullName>
    </recommendedName>
</protein>
<organism evidence="1 2">
    <name type="scientific">Clostridium zeae</name>
    <dbReference type="NCBI Taxonomy" id="2759022"/>
    <lineage>
        <taxon>Bacteria</taxon>
        <taxon>Bacillati</taxon>
        <taxon>Bacillota</taxon>
        <taxon>Clostridia</taxon>
        <taxon>Eubacteriales</taxon>
        <taxon>Clostridiaceae</taxon>
        <taxon>Clostridium</taxon>
    </lineage>
</organism>
<name>A0ABQ1E5G7_9CLOT</name>
<evidence type="ECO:0000313" key="2">
    <source>
        <dbReference type="Proteomes" id="UP000663802"/>
    </source>
</evidence>
<evidence type="ECO:0008006" key="3">
    <source>
        <dbReference type="Google" id="ProtNLM"/>
    </source>
</evidence>
<comment type="caution">
    <text evidence="1">The sequence shown here is derived from an EMBL/GenBank/DDBJ whole genome shotgun (WGS) entry which is preliminary data.</text>
</comment>
<reference evidence="1 2" key="1">
    <citation type="journal article" date="2021" name="Int. J. Syst. Evol. Microbiol.">
        <title>Clostridium zeae sp. nov., isolated from corn silage.</title>
        <authorList>
            <person name="Kobayashi H."/>
            <person name="Tanizawa Y."/>
            <person name="Yagura M."/>
            <person name="Sakamoto M."/>
            <person name="Ohkuma M."/>
            <person name="Tohno M."/>
        </authorList>
    </citation>
    <scope>NUCLEOTIDE SEQUENCE [LARGE SCALE GENOMIC DNA]</scope>
    <source>
        <strain evidence="1 2">CSC2</strain>
    </source>
</reference>
<evidence type="ECO:0000313" key="1">
    <source>
        <dbReference type="EMBL" id="GFZ29976.1"/>
    </source>
</evidence>
<gene>
    <name evidence="1" type="ORF">CSC2_05020</name>
</gene>
<dbReference type="PROSITE" id="PS51257">
    <property type="entry name" value="PROKAR_LIPOPROTEIN"/>
    <property type="match status" value="1"/>
</dbReference>
<proteinExistence type="predicted"/>
<keyword evidence="2" id="KW-1185">Reference proteome</keyword>
<sequence>MRSYKKTIRYTILIIVCLSLMVGCQKKSSQNQESSSSKLLQQGIKDKESKYTSELKDITSSERIDIDDDTPAQGKWTSKDQEATLSEVLPWLKQAKLYKGEMPEASNLGKDEPVFNANIGPSILSISTSNKHIIKIKPAFHINSDNGHINYYVNVVEFDYDGQKTYIESNQLYEWLKNNKWKTEFEHL</sequence>
<dbReference type="RefSeq" id="WP_206867972.1">
    <property type="nucleotide sequence ID" value="NZ_BMBA01000001.1"/>
</dbReference>
<accession>A0ABQ1E5G7</accession>
<dbReference type="EMBL" id="BMBA01000001">
    <property type="protein sequence ID" value="GFZ29976.1"/>
    <property type="molecule type" value="Genomic_DNA"/>
</dbReference>
<dbReference type="Proteomes" id="UP000663802">
    <property type="component" value="Unassembled WGS sequence"/>
</dbReference>